<evidence type="ECO:0000259" key="2">
    <source>
        <dbReference type="Pfam" id="PF07539"/>
    </source>
</evidence>
<evidence type="ECO:0000313" key="3">
    <source>
        <dbReference type="EMBL" id="MEQ2175193.1"/>
    </source>
</evidence>
<dbReference type="InterPro" id="IPR011430">
    <property type="entry name" value="UTP20_N"/>
</dbReference>
<dbReference type="Proteomes" id="UP001476798">
    <property type="component" value="Unassembled WGS sequence"/>
</dbReference>
<sequence>MCRLCCSETCTTPAYRSVAYRSIFYFYGICDFHLQIRLLTLRIFSQFEAEIPPLTEDEETLKAQSVFAICLLAELVPASVQDYREKLLHLRKLRHDLVQRSLPRGPPGTFPQKELDVTDEDDREEDSGPRDEAGCDVIESGDVGVLFLDQLKLTSNPNERTDFPNFRSLLWRAMAQFPDRVEPRSRELSPLLLRFIRENLERLLDDKHFKEEIVHFNISEETGVVDASHRGRLIPLLMRYWICWGVLEI</sequence>
<keyword evidence="4" id="KW-1185">Reference proteome</keyword>
<name>A0ABV0NUZ4_9TELE</name>
<evidence type="ECO:0000256" key="1">
    <source>
        <dbReference type="SAM" id="MobiDB-lite"/>
    </source>
</evidence>
<dbReference type="EMBL" id="JAHRIO010051131">
    <property type="protein sequence ID" value="MEQ2175193.1"/>
    <property type="molecule type" value="Genomic_DNA"/>
</dbReference>
<accession>A0ABV0NUZ4</accession>
<organism evidence="3 4">
    <name type="scientific">Goodea atripinnis</name>
    <dbReference type="NCBI Taxonomy" id="208336"/>
    <lineage>
        <taxon>Eukaryota</taxon>
        <taxon>Metazoa</taxon>
        <taxon>Chordata</taxon>
        <taxon>Craniata</taxon>
        <taxon>Vertebrata</taxon>
        <taxon>Euteleostomi</taxon>
        <taxon>Actinopterygii</taxon>
        <taxon>Neopterygii</taxon>
        <taxon>Teleostei</taxon>
        <taxon>Neoteleostei</taxon>
        <taxon>Acanthomorphata</taxon>
        <taxon>Ovalentaria</taxon>
        <taxon>Atherinomorphae</taxon>
        <taxon>Cyprinodontiformes</taxon>
        <taxon>Goodeidae</taxon>
        <taxon>Goodea</taxon>
    </lineage>
</organism>
<dbReference type="InterPro" id="IPR052575">
    <property type="entry name" value="SSU_processome_comp_20"/>
</dbReference>
<comment type="caution">
    <text evidence="3">The sequence shown here is derived from an EMBL/GenBank/DDBJ whole genome shotgun (WGS) entry which is preliminary data.</text>
</comment>
<dbReference type="PANTHER" id="PTHR17695:SF11">
    <property type="entry name" value="SMALL SUBUNIT PROCESSOME COMPONENT 20 HOMOLOG"/>
    <property type="match status" value="1"/>
</dbReference>
<gene>
    <name evidence="3" type="ORF">GOODEAATRI_015559</name>
</gene>
<feature type="domain" description="U3 small nucleolar RNA-associated protein 20 N-terminal" evidence="2">
    <location>
        <begin position="197"/>
        <end position="239"/>
    </location>
</feature>
<reference evidence="3 4" key="1">
    <citation type="submission" date="2021-06" db="EMBL/GenBank/DDBJ databases">
        <authorList>
            <person name="Palmer J.M."/>
        </authorList>
    </citation>
    <scope>NUCLEOTIDE SEQUENCE [LARGE SCALE GENOMIC DNA]</scope>
    <source>
        <strain evidence="3 4">GA_2019</strain>
        <tissue evidence="3">Muscle</tissue>
    </source>
</reference>
<evidence type="ECO:0000313" key="4">
    <source>
        <dbReference type="Proteomes" id="UP001476798"/>
    </source>
</evidence>
<dbReference type="PANTHER" id="PTHR17695">
    <property type="entry name" value="SMALL SUBUNIT PROCESSOME COMPONENT 20 HOMOLOG"/>
    <property type="match status" value="1"/>
</dbReference>
<dbReference type="Pfam" id="PF07539">
    <property type="entry name" value="UTP20_N"/>
    <property type="match status" value="1"/>
</dbReference>
<proteinExistence type="predicted"/>
<protein>
    <recommendedName>
        <fullName evidence="2">U3 small nucleolar RNA-associated protein 20 N-terminal domain-containing protein</fullName>
    </recommendedName>
</protein>
<feature type="region of interest" description="Disordered" evidence="1">
    <location>
        <begin position="100"/>
        <end position="136"/>
    </location>
</feature>